<dbReference type="PANTHER" id="PTHR37827">
    <property type="entry name" value="TUDOR DOMAIN-CONTAINING PROTEIN"/>
    <property type="match status" value="1"/>
</dbReference>
<feature type="region of interest" description="Disordered" evidence="1">
    <location>
        <begin position="31"/>
        <end position="53"/>
    </location>
</feature>
<evidence type="ECO:0008006" key="4">
    <source>
        <dbReference type="Google" id="ProtNLM"/>
    </source>
</evidence>
<name>A0AA40K8F1_9PEZI</name>
<dbReference type="EMBL" id="JAUKUD010000003">
    <property type="protein sequence ID" value="KAK0749849.1"/>
    <property type="molecule type" value="Genomic_DNA"/>
</dbReference>
<dbReference type="CDD" id="cd00085">
    <property type="entry name" value="HNHc"/>
    <property type="match status" value="1"/>
</dbReference>
<proteinExistence type="predicted"/>
<gene>
    <name evidence="2" type="ORF">B0T18DRAFT_427906</name>
</gene>
<accession>A0AA40K8F1</accession>
<evidence type="ECO:0000256" key="1">
    <source>
        <dbReference type="SAM" id="MobiDB-lite"/>
    </source>
</evidence>
<dbReference type="AlphaFoldDB" id="A0AA40K8F1"/>
<evidence type="ECO:0000313" key="2">
    <source>
        <dbReference type="EMBL" id="KAK0749849.1"/>
    </source>
</evidence>
<sequence length="273" mass="30118">MSIFTPEAESANYEVFRDSLSAVLIQRLTQTPAKPARRSKHQQNKAPEPLSEDAEDLSDFIDYIGSEVFTTLPAPLRTLDWHTWSTSPSLQSAYSLPLTAQDVSPLVTTLDPSISDSLFAYGITTSTETAPLPSTSSALVLTLPDLLAPILTAYLTTLTAPPPPPSSTKAQAQASGCEICGRDWINLSYHHLIPRFVHAKAVKRGWHRPDELQNVAWLCGACHARVHAFAGHEELARRYYTVELLMAEPEMVAWAGWVGKLRWKGTGKRREGV</sequence>
<organism evidence="2 3">
    <name type="scientific">Schizothecium vesticola</name>
    <dbReference type="NCBI Taxonomy" id="314040"/>
    <lineage>
        <taxon>Eukaryota</taxon>
        <taxon>Fungi</taxon>
        <taxon>Dikarya</taxon>
        <taxon>Ascomycota</taxon>
        <taxon>Pezizomycotina</taxon>
        <taxon>Sordariomycetes</taxon>
        <taxon>Sordariomycetidae</taxon>
        <taxon>Sordariales</taxon>
        <taxon>Schizotheciaceae</taxon>
        <taxon>Schizothecium</taxon>
    </lineage>
</organism>
<dbReference type="PANTHER" id="PTHR37827:SF1">
    <property type="entry name" value="HNH DOMAIN-CONTAINING PROTEIN"/>
    <property type="match status" value="1"/>
</dbReference>
<protein>
    <recommendedName>
        <fullName evidence="4">HNH domain-containing protein</fullName>
    </recommendedName>
</protein>
<dbReference type="Proteomes" id="UP001172155">
    <property type="component" value="Unassembled WGS sequence"/>
</dbReference>
<keyword evidence="3" id="KW-1185">Reference proteome</keyword>
<comment type="caution">
    <text evidence="2">The sequence shown here is derived from an EMBL/GenBank/DDBJ whole genome shotgun (WGS) entry which is preliminary data.</text>
</comment>
<evidence type="ECO:0000313" key="3">
    <source>
        <dbReference type="Proteomes" id="UP001172155"/>
    </source>
</evidence>
<reference evidence="2" key="1">
    <citation type="submission" date="2023-06" db="EMBL/GenBank/DDBJ databases">
        <title>Genome-scale phylogeny and comparative genomics of the fungal order Sordariales.</title>
        <authorList>
            <consortium name="Lawrence Berkeley National Laboratory"/>
            <person name="Hensen N."/>
            <person name="Bonometti L."/>
            <person name="Westerberg I."/>
            <person name="Brannstrom I.O."/>
            <person name="Guillou S."/>
            <person name="Cros-Aarteil S."/>
            <person name="Calhoun S."/>
            <person name="Haridas S."/>
            <person name="Kuo A."/>
            <person name="Mondo S."/>
            <person name="Pangilinan J."/>
            <person name="Riley R."/>
            <person name="LaButti K."/>
            <person name="Andreopoulos B."/>
            <person name="Lipzen A."/>
            <person name="Chen C."/>
            <person name="Yanf M."/>
            <person name="Daum C."/>
            <person name="Ng V."/>
            <person name="Clum A."/>
            <person name="Steindorff A."/>
            <person name="Ohm R."/>
            <person name="Martin F."/>
            <person name="Silar P."/>
            <person name="Natvig D."/>
            <person name="Lalanne C."/>
            <person name="Gautier V."/>
            <person name="Ament-velasquez S.L."/>
            <person name="Kruys A."/>
            <person name="Hutchinson M.I."/>
            <person name="Powell A.J."/>
            <person name="Barry K."/>
            <person name="Miller A.N."/>
            <person name="Grigoriev I.V."/>
            <person name="Debuchy R."/>
            <person name="Gladieux P."/>
            <person name="Thoren M.H."/>
            <person name="Johannesson H."/>
        </authorList>
    </citation>
    <scope>NUCLEOTIDE SEQUENCE</scope>
    <source>
        <strain evidence="2">SMH3187-1</strain>
    </source>
</reference>
<dbReference type="InterPro" id="IPR003615">
    <property type="entry name" value="HNH_nuc"/>
</dbReference>